<comment type="caution">
    <text evidence="1">The sequence shown here is derived from an EMBL/GenBank/DDBJ whole genome shotgun (WGS) entry which is preliminary data.</text>
</comment>
<accession>A0A4C1YHC5</accession>
<proteinExistence type="predicted"/>
<evidence type="ECO:0000313" key="2">
    <source>
        <dbReference type="Proteomes" id="UP000299102"/>
    </source>
</evidence>
<evidence type="ECO:0000313" key="1">
    <source>
        <dbReference type="EMBL" id="GBP75566.1"/>
    </source>
</evidence>
<reference evidence="1 2" key="1">
    <citation type="journal article" date="2019" name="Commun. Biol.">
        <title>The bagworm genome reveals a unique fibroin gene that provides high tensile strength.</title>
        <authorList>
            <person name="Kono N."/>
            <person name="Nakamura H."/>
            <person name="Ohtoshi R."/>
            <person name="Tomita M."/>
            <person name="Numata K."/>
            <person name="Arakawa K."/>
        </authorList>
    </citation>
    <scope>NUCLEOTIDE SEQUENCE [LARGE SCALE GENOMIC DNA]</scope>
</reference>
<keyword evidence="2" id="KW-1185">Reference proteome</keyword>
<sequence length="116" mass="12865">MTVSESRIKLESESKPGLESKARTRSVEKLISIVAFARGSAYVHGRERVPLFCVTTGHALDHDADSCTVLTSDLGGHAFDSNFSPTFDFDVGPVINFDRSQSRILILPPIFWFSYL</sequence>
<dbReference type="EMBL" id="BGZK01001253">
    <property type="protein sequence ID" value="GBP75566.1"/>
    <property type="molecule type" value="Genomic_DNA"/>
</dbReference>
<protein>
    <submittedName>
        <fullName evidence="1">Uncharacterized protein</fullName>
    </submittedName>
</protein>
<organism evidence="1 2">
    <name type="scientific">Eumeta variegata</name>
    <name type="common">Bagworm moth</name>
    <name type="synonym">Eumeta japonica</name>
    <dbReference type="NCBI Taxonomy" id="151549"/>
    <lineage>
        <taxon>Eukaryota</taxon>
        <taxon>Metazoa</taxon>
        <taxon>Ecdysozoa</taxon>
        <taxon>Arthropoda</taxon>
        <taxon>Hexapoda</taxon>
        <taxon>Insecta</taxon>
        <taxon>Pterygota</taxon>
        <taxon>Neoptera</taxon>
        <taxon>Endopterygota</taxon>
        <taxon>Lepidoptera</taxon>
        <taxon>Glossata</taxon>
        <taxon>Ditrysia</taxon>
        <taxon>Tineoidea</taxon>
        <taxon>Psychidae</taxon>
        <taxon>Oiketicinae</taxon>
        <taxon>Eumeta</taxon>
    </lineage>
</organism>
<dbReference type="Proteomes" id="UP000299102">
    <property type="component" value="Unassembled WGS sequence"/>
</dbReference>
<name>A0A4C1YHC5_EUMVA</name>
<dbReference type="AlphaFoldDB" id="A0A4C1YHC5"/>
<gene>
    <name evidence="1" type="ORF">EVAR_50251_1</name>
</gene>